<evidence type="ECO:0000313" key="4">
    <source>
        <dbReference type="Proteomes" id="UP000035760"/>
    </source>
</evidence>
<feature type="signal peptide" evidence="1">
    <location>
        <begin position="1"/>
        <end position="19"/>
    </location>
</feature>
<sequence length="163" mass="17903">MMKRIVLLSCALMSAPAVAINKCVDADGKTVYQAAPCAGAAKGSEIAIQKAPPVSEKTESEDLKRFKEAGSAMERDRKILETEREIAAIEGRISDNRQAMSGELAALRNKKNYANNNLAGATWEQSISDEMTAVTQKYDTLVRSDQSRIDGLRQELARLRDKK</sequence>
<evidence type="ECO:0000313" key="3">
    <source>
        <dbReference type="EMBL" id="CDI03747.1"/>
    </source>
</evidence>
<proteinExistence type="predicted"/>
<comment type="caution">
    <text evidence="3">The sequence shown here is derived from an EMBL/GenBank/DDBJ whole genome shotgun (WGS) entry which is preliminary data.</text>
</comment>
<keyword evidence="4" id="KW-1185">Reference proteome</keyword>
<organism evidence="3 4">
    <name type="scientific">Candidatus Competibacter denitrificans Run_A_D11</name>
    <dbReference type="NCBI Taxonomy" id="1400863"/>
    <lineage>
        <taxon>Bacteria</taxon>
        <taxon>Pseudomonadati</taxon>
        <taxon>Pseudomonadota</taxon>
        <taxon>Gammaproteobacteria</taxon>
        <taxon>Candidatus Competibacteraceae</taxon>
        <taxon>Candidatus Competibacter</taxon>
    </lineage>
</organism>
<feature type="chain" id="PRO_5004878218" description="DUF4124 domain-containing protein" evidence="1">
    <location>
        <begin position="20"/>
        <end position="163"/>
    </location>
</feature>
<feature type="domain" description="DUF4124" evidence="2">
    <location>
        <begin position="7"/>
        <end position="58"/>
    </location>
</feature>
<protein>
    <recommendedName>
        <fullName evidence="2">DUF4124 domain-containing protein</fullName>
    </recommendedName>
</protein>
<dbReference type="EMBL" id="CBTJ020000072">
    <property type="protein sequence ID" value="CDI03747.1"/>
    <property type="molecule type" value="Genomic_DNA"/>
</dbReference>
<dbReference type="AlphaFoldDB" id="W6M811"/>
<name>W6M811_9GAMM</name>
<dbReference type="RefSeq" id="WP_171820485.1">
    <property type="nucleotide sequence ID" value="NZ_CBTJ020000072.1"/>
</dbReference>
<evidence type="ECO:0000256" key="1">
    <source>
        <dbReference type="SAM" id="SignalP"/>
    </source>
</evidence>
<gene>
    <name evidence="3" type="ORF">BN873_620002</name>
</gene>
<evidence type="ECO:0000259" key="2">
    <source>
        <dbReference type="Pfam" id="PF13511"/>
    </source>
</evidence>
<dbReference type="Pfam" id="PF13511">
    <property type="entry name" value="DUF4124"/>
    <property type="match status" value="1"/>
</dbReference>
<dbReference type="Proteomes" id="UP000035760">
    <property type="component" value="Unassembled WGS sequence"/>
</dbReference>
<accession>W6M811</accession>
<reference evidence="3" key="1">
    <citation type="submission" date="2013-07" db="EMBL/GenBank/DDBJ databases">
        <authorList>
            <person name="McIlroy S."/>
        </authorList>
    </citation>
    <scope>NUCLEOTIDE SEQUENCE [LARGE SCALE GENOMIC DNA]</scope>
    <source>
        <strain evidence="3">Run_A_D11</strain>
    </source>
</reference>
<reference evidence="3" key="2">
    <citation type="submission" date="2014-03" db="EMBL/GenBank/DDBJ databases">
        <title>Candidatus Competibacter-lineage genomes retrieved from metagenomes reveal functional metabolic diversity.</title>
        <authorList>
            <person name="McIlroy S.J."/>
            <person name="Albertsen M."/>
            <person name="Andresen E.K."/>
            <person name="Saunders A.M."/>
            <person name="Kristiansen R."/>
            <person name="Stokholm-Bjerregaard M."/>
            <person name="Nielsen K.L."/>
            <person name="Nielsen P.H."/>
        </authorList>
    </citation>
    <scope>NUCLEOTIDE SEQUENCE</scope>
    <source>
        <strain evidence="3">Run_A_D11</strain>
    </source>
</reference>
<keyword evidence="1" id="KW-0732">Signal</keyword>
<dbReference type="InterPro" id="IPR025392">
    <property type="entry name" value="DUF4124"/>
</dbReference>